<accession>A0A5E4MBY5</accession>
<evidence type="ECO:0000256" key="2">
    <source>
        <dbReference type="ARBA" id="ARBA00022692"/>
    </source>
</evidence>
<keyword evidence="7" id="KW-1185">Reference proteome</keyword>
<feature type="transmembrane region" description="Helical" evidence="5">
    <location>
        <begin position="110"/>
        <end position="133"/>
    </location>
</feature>
<evidence type="ECO:0000256" key="1">
    <source>
        <dbReference type="ARBA" id="ARBA00004141"/>
    </source>
</evidence>
<dbReference type="Proteomes" id="UP000325440">
    <property type="component" value="Unassembled WGS sequence"/>
</dbReference>
<organism evidence="6 7">
    <name type="scientific">Cinara cedri</name>
    <dbReference type="NCBI Taxonomy" id="506608"/>
    <lineage>
        <taxon>Eukaryota</taxon>
        <taxon>Metazoa</taxon>
        <taxon>Ecdysozoa</taxon>
        <taxon>Arthropoda</taxon>
        <taxon>Hexapoda</taxon>
        <taxon>Insecta</taxon>
        <taxon>Pterygota</taxon>
        <taxon>Neoptera</taxon>
        <taxon>Paraneoptera</taxon>
        <taxon>Hemiptera</taxon>
        <taxon>Sternorrhyncha</taxon>
        <taxon>Aphidomorpha</taxon>
        <taxon>Aphidoidea</taxon>
        <taxon>Aphididae</taxon>
        <taxon>Lachninae</taxon>
        <taxon>Cinara</taxon>
    </lineage>
</organism>
<gene>
    <name evidence="6" type="ORF">CINCED_3A008183</name>
</gene>
<sequence length="140" mass="15970">MEAPLMFEVLMYLNSYYFGMFSIFEFSLICAKSIDDARKKISSLDELVTNMTVFVFLCLIEVFRTFLSRRDNAADKAICVVLSLILTVPSAIGVLYFLLWQKRTFRLENILGCIQLVLQATQVFFGIVSLLTFKSSDSTT</sequence>
<dbReference type="Pfam" id="PF09799">
    <property type="entry name" value="Transmemb_17"/>
    <property type="match status" value="1"/>
</dbReference>
<dbReference type="AlphaFoldDB" id="A0A5E4MBY5"/>
<feature type="transmembrane region" description="Helical" evidence="5">
    <location>
        <begin position="47"/>
        <end position="67"/>
    </location>
</feature>
<dbReference type="EMBL" id="CABPRJ010000485">
    <property type="protein sequence ID" value="VVC28918.1"/>
    <property type="molecule type" value="Genomic_DNA"/>
</dbReference>
<evidence type="ECO:0000256" key="3">
    <source>
        <dbReference type="ARBA" id="ARBA00022989"/>
    </source>
</evidence>
<proteinExistence type="predicted"/>
<keyword evidence="3 5" id="KW-1133">Transmembrane helix</keyword>
<dbReference type="PANTHER" id="PTHR13531">
    <property type="entry name" value="GEO07735P1-RELATED-RELATED"/>
    <property type="match status" value="1"/>
</dbReference>
<keyword evidence="2 5" id="KW-0812">Transmembrane</keyword>
<name>A0A5E4MBY5_9HEMI</name>
<dbReference type="OrthoDB" id="262535at2759"/>
<dbReference type="GO" id="GO:0016020">
    <property type="term" value="C:membrane"/>
    <property type="evidence" value="ECO:0007669"/>
    <property type="project" value="UniProtKB-SubCell"/>
</dbReference>
<evidence type="ECO:0000256" key="4">
    <source>
        <dbReference type="ARBA" id="ARBA00023136"/>
    </source>
</evidence>
<dbReference type="GO" id="GO:0035869">
    <property type="term" value="C:ciliary transition zone"/>
    <property type="evidence" value="ECO:0007669"/>
    <property type="project" value="TreeGrafter"/>
</dbReference>
<evidence type="ECO:0000256" key="5">
    <source>
        <dbReference type="SAM" id="Phobius"/>
    </source>
</evidence>
<comment type="subcellular location">
    <subcellularLocation>
        <location evidence="1">Membrane</location>
        <topology evidence="1">Multi-pass membrane protein</topology>
    </subcellularLocation>
</comment>
<evidence type="ECO:0000313" key="6">
    <source>
        <dbReference type="EMBL" id="VVC28918.1"/>
    </source>
</evidence>
<feature type="transmembrane region" description="Helical" evidence="5">
    <location>
        <begin position="16"/>
        <end position="35"/>
    </location>
</feature>
<evidence type="ECO:0000313" key="7">
    <source>
        <dbReference type="Proteomes" id="UP000325440"/>
    </source>
</evidence>
<reference evidence="6 7" key="1">
    <citation type="submission" date="2019-08" db="EMBL/GenBank/DDBJ databases">
        <authorList>
            <person name="Alioto T."/>
            <person name="Alioto T."/>
            <person name="Gomez Garrido J."/>
        </authorList>
    </citation>
    <scope>NUCLEOTIDE SEQUENCE [LARGE SCALE GENOMIC DNA]</scope>
</reference>
<dbReference type="InterPro" id="IPR019184">
    <property type="entry name" value="Uncharacterised_TM-17"/>
</dbReference>
<protein>
    <submittedName>
        <fullName evidence="6">Uncharacterized protein</fullName>
    </submittedName>
</protein>
<feature type="transmembrane region" description="Helical" evidence="5">
    <location>
        <begin position="73"/>
        <end position="98"/>
    </location>
</feature>
<dbReference type="PANTHER" id="PTHR13531:SF0">
    <property type="entry name" value="GEO07735P1-RELATED"/>
    <property type="match status" value="1"/>
</dbReference>
<keyword evidence="4 5" id="KW-0472">Membrane</keyword>
<dbReference type="GO" id="GO:1905515">
    <property type="term" value="P:non-motile cilium assembly"/>
    <property type="evidence" value="ECO:0007669"/>
    <property type="project" value="TreeGrafter"/>
</dbReference>